<dbReference type="SUPFAM" id="SSF55347">
    <property type="entry name" value="Glyceraldehyde-3-phosphate dehydrogenase-like, C-terminal domain"/>
    <property type="match status" value="1"/>
</dbReference>
<dbReference type="SUPFAM" id="SSF51735">
    <property type="entry name" value="NAD(P)-binding Rossmann-fold domains"/>
    <property type="match status" value="1"/>
</dbReference>
<organism evidence="3 4">
    <name type="scientific">Paenibacillus agilis</name>
    <dbReference type="NCBI Taxonomy" id="3020863"/>
    <lineage>
        <taxon>Bacteria</taxon>
        <taxon>Bacillati</taxon>
        <taxon>Bacillota</taxon>
        <taxon>Bacilli</taxon>
        <taxon>Bacillales</taxon>
        <taxon>Paenibacillaceae</taxon>
        <taxon>Paenibacillus</taxon>
    </lineage>
</organism>
<dbReference type="PANTHER" id="PTHR43708">
    <property type="entry name" value="CONSERVED EXPRESSED OXIDOREDUCTASE (EUROFUNG)"/>
    <property type="match status" value="1"/>
</dbReference>
<keyword evidence="4" id="KW-1185">Reference proteome</keyword>
<dbReference type="InterPro" id="IPR036291">
    <property type="entry name" value="NAD(P)-bd_dom_sf"/>
</dbReference>
<evidence type="ECO:0000313" key="3">
    <source>
        <dbReference type="EMBL" id="TVX93652.1"/>
    </source>
</evidence>
<gene>
    <name evidence="3" type="ORF">FPZ44_11630</name>
</gene>
<comment type="caution">
    <text evidence="3">The sequence shown here is derived from an EMBL/GenBank/DDBJ whole genome shotgun (WGS) entry which is preliminary data.</text>
</comment>
<feature type="domain" description="Gfo/Idh/MocA-like oxidoreductase N-terminal" evidence="1">
    <location>
        <begin position="7"/>
        <end position="125"/>
    </location>
</feature>
<proteinExistence type="predicted"/>
<evidence type="ECO:0000259" key="2">
    <source>
        <dbReference type="Pfam" id="PF21378"/>
    </source>
</evidence>
<dbReference type="InterPro" id="IPR000683">
    <property type="entry name" value="Gfo/Idh/MocA-like_OxRdtase_N"/>
</dbReference>
<dbReference type="InterPro" id="IPR048477">
    <property type="entry name" value="YceM-like_C"/>
</dbReference>
<dbReference type="EMBL" id="VNJK01000001">
    <property type="protein sequence ID" value="TVX93652.1"/>
    <property type="molecule type" value="Genomic_DNA"/>
</dbReference>
<feature type="domain" description="YceM-like C-terminal" evidence="2">
    <location>
        <begin position="131"/>
        <end position="242"/>
    </location>
</feature>
<protein>
    <submittedName>
        <fullName evidence="3">Gfo/Idh/MocA family oxidoreductase</fullName>
    </submittedName>
</protein>
<sequence>MGGNFIMKIGVIGIGDIAKKAYLPILGTRADVELSIASRNQEVVNQVAQQYRVAHKCASVQELIATKTDAAFVHAATEAHPIIVRELIEAGVHVFVDKPIAYTLGETEQLVSLAKQRGVGLMVGFNRRFAPMYRNVKAEIHNPETILLQKNRTGPLSDIRTTILDDYIHVIDTLLAYVGEANVDMHVQAKIEEGLLHYIILNVVAGNTTGIGIMHRQTGVTEERLEIMGNQKKFVVNNMVHTTAFVNQTEQYQPFGDWTTTLYRRGFVDMIDHFITCVRNGQPFETSGERSLRTHELCEKIVSELS</sequence>
<accession>A0A559J193</accession>
<evidence type="ECO:0000259" key="1">
    <source>
        <dbReference type="Pfam" id="PF01408"/>
    </source>
</evidence>
<dbReference type="Proteomes" id="UP000318102">
    <property type="component" value="Unassembled WGS sequence"/>
</dbReference>
<dbReference type="AlphaFoldDB" id="A0A559J193"/>
<dbReference type="Gene3D" id="3.40.50.720">
    <property type="entry name" value="NAD(P)-binding Rossmann-like Domain"/>
    <property type="match status" value="1"/>
</dbReference>
<dbReference type="Pfam" id="PF01408">
    <property type="entry name" value="GFO_IDH_MocA"/>
    <property type="match status" value="1"/>
</dbReference>
<evidence type="ECO:0000313" key="4">
    <source>
        <dbReference type="Proteomes" id="UP000318102"/>
    </source>
</evidence>
<dbReference type="PANTHER" id="PTHR43708:SF4">
    <property type="entry name" value="OXIDOREDUCTASE YCEM-RELATED"/>
    <property type="match status" value="1"/>
</dbReference>
<dbReference type="GO" id="GO:0000166">
    <property type="term" value="F:nucleotide binding"/>
    <property type="evidence" value="ECO:0007669"/>
    <property type="project" value="InterPro"/>
</dbReference>
<dbReference type="InterPro" id="IPR051317">
    <property type="entry name" value="Gfo/Idh/MocA_oxidoreduct"/>
</dbReference>
<dbReference type="Gene3D" id="3.30.360.10">
    <property type="entry name" value="Dihydrodipicolinate Reductase, domain 2"/>
    <property type="match status" value="1"/>
</dbReference>
<reference evidence="3 4" key="1">
    <citation type="submission" date="2019-07" db="EMBL/GenBank/DDBJ databases">
        <authorList>
            <person name="Kim J."/>
        </authorList>
    </citation>
    <scope>NUCLEOTIDE SEQUENCE [LARGE SCALE GENOMIC DNA]</scope>
    <source>
        <strain evidence="3 4">N4</strain>
    </source>
</reference>
<dbReference type="OrthoDB" id="9815825at2"/>
<dbReference type="Pfam" id="PF21378">
    <property type="entry name" value="YceM-like_C"/>
    <property type="match status" value="1"/>
</dbReference>
<name>A0A559J193_9BACL</name>